<evidence type="ECO:0000313" key="2">
    <source>
        <dbReference type="Proteomes" id="UP000276133"/>
    </source>
</evidence>
<sequence length="11" mass="1245">MHSKTSSQNLL</sequence>
<proteinExistence type="predicted"/>
<protein>
    <submittedName>
        <fullName evidence="1">Uncharacterized protein</fullName>
    </submittedName>
</protein>
<comment type="caution">
    <text evidence="1">The sequence shown here is derived from an EMBL/GenBank/DDBJ whole genome shotgun (WGS) entry which is preliminary data.</text>
</comment>
<keyword evidence="2" id="KW-1185">Reference proteome</keyword>
<reference evidence="1 2" key="1">
    <citation type="journal article" date="2018" name="Sci. Rep.">
        <title>Genomic signatures of local adaptation to the degree of environmental predictability in rotifers.</title>
        <authorList>
            <person name="Franch-Gras L."/>
            <person name="Hahn C."/>
            <person name="Garcia-Roger E.M."/>
            <person name="Carmona M.J."/>
            <person name="Serra M."/>
            <person name="Gomez A."/>
        </authorList>
    </citation>
    <scope>NUCLEOTIDE SEQUENCE [LARGE SCALE GENOMIC DNA]</scope>
    <source>
        <strain evidence="1">HYR1</strain>
    </source>
</reference>
<name>A0A3M7QM17_BRAPC</name>
<evidence type="ECO:0000313" key="1">
    <source>
        <dbReference type="EMBL" id="RNA12340.1"/>
    </source>
</evidence>
<gene>
    <name evidence="1" type="ORF">BpHYR1_010765</name>
</gene>
<dbReference type="Proteomes" id="UP000276133">
    <property type="component" value="Unassembled WGS sequence"/>
</dbReference>
<dbReference type="EMBL" id="REGN01005710">
    <property type="protein sequence ID" value="RNA12340.1"/>
    <property type="molecule type" value="Genomic_DNA"/>
</dbReference>
<accession>A0A3M7QM17</accession>
<organism evidence="1 2">
    <name type="scientific">Brachionus plicatilis</name>
    <name type="common">Marine rotifer</name>
    <name type="synonym">Brachionus muelleri</name>
    <dbReference type="NCBI Taxonomy" id="10195"/>
    <lineage>
        <taxon>Eukaryota</taxon>
        <taxon>Metazoa</taxon>
        <taxon>Spiralia</taxon>
        <taxon>Gnathifera</taxon>
        <taxon>Rotifera</taxon>
        <taxon>Eurotatoria</taxon>
        <taxon>Monogononta</taxon>
        <taxon>Pseudotrocha</taxon>
        <taxon>Ploima</taxon>
        <taxon>Brachionidae</taxon>
        <taxon>Brachionus</taxon>
    </lineage>
</organism>